<keyword evidence="1" id="KW-0067">ATP-binding</keyword>
<evidence type="ECO:0000313" key="2">
    <source>
        <dbReference type="Proteomes" id="UP000257706"/>
    </source>
</evidence>
<protein>
    <submittedName>
        <fullName evidence="1">ABC transporter ATP-binding protein</fullName>
    </submittedName>
</protein>
<accession>A0A3B9IFW1</accession>
<organism evidence="1 2">
    <name type="scientific">Tistrella mobilis</name>
    <dbReference type="NCBI Taxonomy" id="171437"/>
    <lineage>
        <taxon>Bacteria</taxon>
        <taxon>Pseudomonadati</taxon>
        <taxon>Pseudomonadota</taxon>
        <taxon>Alphaproteobacteria</taxon>
        <taxon>Geminicoccales</taxon>
        <taxon>Geminicoccaceae</taxon>
        <taxon>Tistrella</taxon>
    </lineage>
</organism>
<dbReference type="AlphaFoldDB" id="A0A3B9IFW1"/>
<dbReference type="SUPFAM" id="SSF52540">
    <property type="entry name" value="P-loop containing nucleoside triphosphate hydrolases"/>
    <property type="match status" value="1"/>
</dbReference>
<sequence>MATVELKNVHKDFGKHRVISDVTLDLQKGEFVVFVGPSGCG</sequence>
<proteinExistence type="predicted"/>
<dbReference type="EMBL" id="DMAI01000078">
    <property type="protein sequence ID" value="HAE46741.1"/>
    <property type="molecule type" value="Genomic_DNA"/>
</dbReference>
<evidence type="ECO:0000313" key="1">
    <source>
        <dbReference type="EMBL" id="HAE46741.1"/>
    </source>
</evidence>
<dbReference type="GO" id="GO:0005524">
    <property type="term" value="F:ATP binding"/>
    <property type="evidence" value="ECO:0007669"/>
    <property type="project" value="UniProtKB-KW"/>
</dbReference>
<dbReference type="Proteomes" id="UP000257706">
    <property type="component" value="Unassembled WGS sequence"/>
</dbReference>
<name>A0A3B9IFW1_9PROT</name>
<feature type="non-terminal residue" evidence="1">
    <location>
        <position position="41"/>
    </location>
</feature>
<dbReference type="InterPro" id="IPR027417">
    <property type="entry name" value="P-loop_NTPase"/>
</dbReference>
<gene>
    <name evidence="1" type="ORF">DCK97_04920</name>
</gene>
<comment type="caution">
    <text evidence="1">The sequence shown here is derived from an EMBL/GenBank/DDBJ whole genome shotgun (WGS) entry which is preliminary data.</text>
</comment>
<keyword evidence="1" id="KW-0547">Nucleotide-binding</keyword>
<dbReference type="Gene3D" id="3.40.50.300">
    <property type="entry name" value="P-loop containing nucleotide triphosphate hydrolases"/>
    <property type="match status" value="1"/>
</dbReference>
<reference evidence="1 2" key="1">
    <citation type="journal article" date="2018" name="Nat. Biotechnol.">
        <title>A standardized bacterial taxonomy based on genome phylogeny substantially revises the tree of life.</title>
        <authorList>
            <person name="Parks D.H."/>
            <person name="Chuvochina M."/>
            <person name="Waite D.W."/>
            <person name="Rinke C."/>
            <person name="Skarshewski A."/>
            <person name="Chaumeil P.A."/>
            <person name="Hugenholtz P."/>
        </authorList>
    </citation>
    <scope>NUCLEOTIDE SEQUENCE [LARGE SCALE GENOMIC DNA]</scope>
    <source>
        <strain evidence="1">UBA8739</strain>
    </source>
</reference>